<dbReference type="Pfam" id="PF14383">
    <property type="entry name" value="VARLMGL"/>
    <property type="match status" value="1"/>
</dbReference>
<feature type="transmembrane region" description="Helical" evidence="2">
    <location>
        <begin position="477"/>
        <end position="499"/>
    </location>
</feature>
<proteinExistence type="predicted"/>
<protein>
    <recommendedName>
        <fullName evidence="3">DUF3741 domain-containing protein</fullName>
    </recommendedName>
</protein>
<feature type="compositionally biased region" description="Low complexity" evidence="1">
    <location>
        <begin position="147"/>
        <end position="161"/>
    </location>
</feature>
<evidence type="ECO:0000313" key="5">
    <source>
        <dbReference type="Proteomes" id="UP001408789"/>
    </source>
</evidence>
<keyword evidence="5" id="KW-1185">Reference proteome</keyword>
<gene>
    <name evidence="4" type="ORF">SSX86_032045</name>
</gene>
<keyword evidence="2" id="KW-0472">Membrane</keyword>
<keyword evidence="2" id="KW-1133">Transmembrane helix</keyword>
<feature type="compositionally biased region" description="Basic and acidic residues" evidence="1">
    <location>
        <begin position="207"/>
        <end position="221"/>
    </location>
</feature>
<evidence type="ECO:0000256" key="1">
    <source>
        <dbReference type="SAM" id="MobiDB-lite"/>
    </source>
</evidence>
<dbReference type="AlphaFoldDB" id="A0AAP0GGX2"/>
<feature type="region of interest" description="Disordered" evidence="1">
    <location>
        <begin position="76"/>
        <end position="224"/>
    </location>
</feature>
<dbReference type="Proteomes" id="UP001408789">
    <property type="component" value="Unassembled WGS sequence"/>
</dbReference>
<evidence type="ECO:0000313" key="4">
    <source>
        <dbReference type="EMBL" id="KAK9048988.1"/>
    </source>
</evidence>
<evidence type="ECO:0000256" key="2">
    <source>
        <dbReference type="SAM" id="Phobius"/>
    </source>
</evidence>
<feature type="compositionally biased region" description="Basic and acidic residues" evidence="1">
    <location>
        <begin position="179"/>
        <end position="197"/>
    </location>
</feature>
<feature type="domain" description="DUF3741" evidence="3">
    <location>
        <begin position="121"/>
        <end position="146"/>
    </location>
</feature>
<reference evidence="4 5" key="1">
    <citation type="submission" date="2024-04" db="EMBL/GenBank/DDBJ databases">
        <title>The reference genome of an endangered Asteraceae, Deinandra increscens subsp. villosa, native to the Central Coast of California.</title>
        <authorList>
            <person name="Guilliams M."/>
            <person name="Hasenstab-Lehman K."/>
            <person name="Meyer R."/>
            <person name="Mcevoy S."/>
        </authorList>
    </citation>
    <scope>NUCLEOTIDE SEQUENCE [LARGE SCALE GENOMIC DNA]</scope>
    <source>
        <tissue evidence="4">Leaf</tissue>
    </source>
</reference>
<comment type="caution">
    <text evidence="4">The sequence shown here is derived from an EMBL/GenBank/DDBJ whole genome shotgun (WGS) entry which is preliminary data.</text>
</comment>
<evidence type="ECO:0000259" key="3">
    <source>
        <dbReference type="Pfam" id="PF14383"/>
    </source>
</evidence>
<feature type="compositionally biased region" description="Polar residues" evidence="1">
    <location>
        <begin position="120"/>
        <end position="131"/>
    </location>
</feature>
<keyword evidence="2" id="KW-0812">Transmembrane</keyword>
<dbReference type="PANTHER" id="PTHR37751">
    <property type="entry name" value="LOW PROTEIN: M-PHASE INDUCER PHOSPHATASE-LIKE PROTEIN"/>
    <property type="match status" value="1"/>
</dbReference>
<dbReference type="PANTHER" id="PTHR37751:SF1">
    <property type="entry name" value="LOW PROTEIN: M-PHASE INDUCER PHOSPHATASE-LIKE PROTEIN"/>
    <property type="match status" value="1"/>
</dbReference>
<dbReference type="InterPro" id="IPR032795">
    <property type="entry name" value="DUF3741-assoc"/>
</dbReference>
<accession>A0AAP0GGX2</accession>
<feature type="region of interest" description="Disordered" evidence="1">
    <location>
        <begin position="10"/>
        <end position="36"/>
    </location>
</feature>
<dbReference type="EMBL" id="JBCNJP010009028">
    <property type="protein sequence ID" value="KAK9048988.1"/>
    <property type="molecule type" value="Genomic_DNA"/>
</dbReference>
<organism evidence="4 5">
    <name type="scientific">Deinandra increscens subsp. villosa</name>
    <dbReference type="NCBI Taxonomy" id="3103831"/>
    <lineage>
        <taxon>Eukaryota</taxon>
        <taxon>Viridiplantae</taxon>
        <taxon>Streptophyta</taxon>
        <taxon>Embryophyta</taxon>
        <taxon>Tracheophyta</taxon>
        <taxon>Spermatophyta</taxon>
        <taxon>Magnoliopsida</taxon>
        <taxon>eudicotyledons</taxon>
        <taxon>Gunneridae</taxon>
        <taxon>Pentapetalae</taxon>
        <taxon>asterids</taxon>
        <taxon>campanulids</taxon>
        <taxon>Asterales</taxon>
        <taxon>Asteraceae</taxon>
        <taxon>Asteroideae</taxon>
        <taxon>Heliantheae alliance</taxon>
        <taxon>Madieae</taxon>
        <taxon>Madiinae</taxon>
        <taxon>Deinandra</taxon>
    </lineage>
</organism>
<sequence>MGREWLYLYKPGGGGGRKTTPATKPTNRKKVKDRNTPSSGCMSVIFKLFDIQNHQFRFHHPSFLSESTITTHQVEESPESAMNVGAPSSLKDKDQPNLNIPMGRIQIKTKRSRFPDDISSECSSSPGTKTPNLVARLMGLDLLPEYSSPRPSSSSTPATSHHPSRSLPATPRTSTAGRRSTDTDYHHRLSLQIDKENGNLQTKMQRRRSEIPTNRQDDDSKTQYAKQITNQVRERISRRLGTDITNIVSKDRRRDSDLVLLKPAKSPAVEIAGKVKRDDTTPLSKVRLLDIKSNLEKSKYEIPKSHPKSPVKDEKIRRIASERYDLRLKKKSTALRNRAKSTTKILSFKKEMTSSSSKARSSKLQVLLASCTINSHVFCRTPPDSCVIYGSDWTGKLSERIGGFRAAHCEVLEDIGRSNRKKLLAEGEEMVKEIESEIMEGLVYEIATETVAPARSDREARSYLTDLIGTLTWLRPLILWTFVAVATVRLDLIALLLMYDACHNISSDLNLLPLREL</sequence>
<name>A0AAP0GGX2_9ASTR</name>